<evidence type="ECO:0000256" key="5">
    <source>
        <dbReference type="ARBA" id="ARBA00023004"/>
    </source>
</evidence>
<dbReference type="InterPro" id="IPR044862">
    <property type="entry name" value="Pro_4_hyd_alph_FE2OG_OXY"/>
</dbReference>
<dbReference type="InterPro" id="IPR006620">
    <property type="entry name" value="Pro_4_hyd_alph"/>
</dbReference>
<evidence type="ECO:0000256" key="1">
    <source>
        <dbReference type="ARBA" id="ARBA00001961"/>
    </source>
</evidence>
<reference evidence="8 9" key="1">
    <citation type="submission" date="2014-04" db="EMBL/GenBank/DDBJ databases">
        <authorList>
            <consortium name="DOE Joint Genome Institute"/>
            <person name="Kuo A."/>
            <person name="Gay G."/>
            <person name="Dore J."/>
            <person name="Kohler A."/>
            <person name="Nagy L.G."/>
            <person name="Floudas D."/>
            <person name="Copeland A."/>
            <person name="Barry K.W."/>
            <person name="Cichocki N."/>
            <person name="Veneault-Fourrey C."/>
            <person name="LaButti K."/>
            <person name="Lindquist E.A."/>
            <person name="Lipzen A."/>
            <person name="Lundell T."/>
            <person name="Morin E."/>
            <person name="Murat C."/>
            <person name="Sun H."/>
            <person name="Tunlid A."/>
            <person name="Henrissat B."/>
            <person name="Grigoriev I.V."/>
            <person name="Hibbett D.S."/>
            <person name="Martin F."/>
            <person name="Nordberg H.P."/>
            <person name="Cantor M.N."/>
            <person name="Hua S.X."/>
        </authorList>
    </citation>
    <scope>NUCLEOTIDE SEQUENCE [LARGE SCALE GENOMIC DNA]</scope>
    <source>
        <strain evidence="9">h7</strain>
    </source>
</reference>
<dbReference type="PANTHER" id="PTHR10869">
    <property type="entry name" value="PROLYL 4-HYDROXYLASE ALPHA SUBUNIT"/>
    <property type="match status" value="1"/>
</dbReference>
<accession>A0A0C3CJN4</accession>
<evidence type="ECO:0000256" key="3">
    <source>
        <dbReference type="ARBA" id="ARBA00022964"/>
    </source>
</evidence>
<evidence type="ECO:0000256" key="6">
    <source>
        <dbReference type="SAM" id="MobiDB-lite"/>
    </source>
</evidence>
<feature type="compositionally biased region" description="Polar residues" evidence="6">
    <location>
        <begin position="1"/>
        <end position="10"/>
    </location>
</feature>
<dbReference type="Pfam" id="PF13640">
    <property type="entry name" value="2OG-FeII_Oxy_3"/>
    <property type="match status" value="1"/>
</dbReference>
<dbReference type="SMART" id="SM00702">
    <property type="entry name" value="P4Hc"/>
    <property type="match status" value="1"/>
</dbReference>
<dbReference type="AlphaFoldDB" id="A0A0C3CJN4"/>
<dbReference type="GO" id="GO:0004656">
    <property type="term" value="F:procollagen-proline 4-dioxygenase activity"/>
    <property type="evidence" value="ECO:0007669"/>
    <property type="project" value="TreeGrafter"/>
</dbReference>
<feature type="domain" description="Prolyl 4-hydroxylase alpha subunit" evidence="7">
    <location>
        <begin position="34"/>
        <end position="234"/>
    </location>
</feature>
<dbReference type="GO" id="GO:0005783">
    <property type="term" value="C:endoplasmic reticulum"/>
    <property type="evidence" value="ECO:0007669"/>
    <property type="project" value="TreeGrafter"/>
</dbReference>
<dbReference type="Gene3D" id="2.60.120.620">
    <property type="entry name" value="q2cbj1_9rhob like domain"/>
    <property type="match status" value="1"/>
</dbReference>
<evidence type="ECO:0000313" key="9">
    <source>
        <dbReference type="Proteomes" id="UP000053424"/>
    </source>
</evidence>
<sequence>MLFQNTNTSQRKVDASPAPLDWSTTPLKDDHAGHYVKVIDNFLTPEECAELIALAESDSEWKQAAVHYGLGANDNYVNTDYRNSERILRFDHEAAEVLHQRLLPYVQEFVNIEPGDEWEGVVGIPGRVEGKWELVGLNERLSFLRYGKGNYFRGHCDGQLELPDGRSARVTVQIYLGDEGVQGGATRIWGTAKHRYLDIEPKKGRVLIFQQRGVYHSGEEVTEGIKYTLRTDFMFRQS</sequence>
<gene>
    <name evidence="8" type="ORF">M413DRAFT_443043</name>
</gene>
<dbReference type="EMBL" id="KN831774">
    <property type="protein sequence ID" value="KIM43976.1"/>
    <property type="molecule type" value="Genomic_DNA"/>
</dbReference>
<keyword evidence="5" id="KW-0408">Iron</keyword>
<dbReference type="GO" id="GO:0031418">
    <property type="term" value="F:L-ascorbic acid binding"/>
    <property type="evidence" value="ECO:0007669"/>
    <property type="project" value="InterPro"/>
</dbReference>
<dbReference type="SUPFAM" id="SSF51197">
    <property type="entry name" value="Clavaminate synthase-like"/>
    <property type="match status" value="1"/>
</dbReference>
<organism evidence="8 9">
    <name type="scientific">Hebeloma cylindrosporum</name>
    <dbReference type="NCBI Taxonomy" id="76867"/>
    <lineage>
        <taxon>Eukaryota</taxon>
        <taxon>Fungi</taxon>
        <taxon>Dikarya</taxon>
        <taxon>Basidiomycota</taxon>
        <taxon>Agaricomycotina</taxon>
        <taxon>Agaricomycetes</taxon>
        <taxon>Agaricomycetidae</taxon>
        <taxon>Agaricales</taxon>
        <taxon>Agaricineae</taxon>
        <taxon>Hymenogastraceae</taxon>
        <taxon>Hebeloma</taxon>
    </lineage>
</organism>
<keyword evidence="9" id="KW-1185">Reference proteome</keyword>
<feature type="region of interest" description="Disordered" evidence="6">
    <location>
        <begin position="1"/>
        <end position="21"/>
    </location>
</feature>
<proteinExistence type="predicted"/>
<evidence type="ECO:0000313" key="8">
    <source>
        <dbReference type="EMBL" id="KIM43976.1"/>
    </source>
</evidence>
<reference evidence="9" key="2">
    <citation type="submission" date="2015-01" db="EMBL/GenBank/DDBJ databases">
        <title>Evolutionary Origins and Diversification of the Mycorrhizal Mutualists.</title>
        <authorList>
            <consortium name="DOE Joint Genome Institute"/>
            <consortium name="Mycorrhizal Genomics Consortium"/>
            <person name="Kohler A."/>
            <person name="Kuo A."/>
            <person name="Nagy L.G."/>
            <person name="Floudas D."/>
            <person name="Copeland A."/>
            <person name="Barry K.W."/>
            <person name="Cichocki N."/>
            <person name="Veneault-Fourrey C."/>
            <person name="LaButti K."/>
            <person name="Lindquist E.A."/>
            <person name="Lipzen A."/>
            <person name="Lundell T."/>
            <person name="Morin E."/>
            <person name="Murat C."/>
            <person name="Riley R."/>
            <person name="Ohm R."/>
            <person name="Sun H."/>
            <person name="Tunlid A."/>
            <person name="Henrissat B."/>
            <person name="Grigoriev I.V."/>
            <person name="Hibbett D.S."/>
            <person name="Martin F."/>
        </authorList>
    </citation>
    <scope>NUCLEOTIDE SEQUENCE [LARGE SCALE GENOMIC DNA]</scope>
    <source>
        <strain evidence="9">h7</strain>
    </source>
</reference>
<dbReference type="STRING" id="686832.A0A0C3CJN4"/>
<dbReference type="HOGENOM" id="CLU_041456_2_1_1"/>
<dbReference type="InterPro" id="IPR045054">
    <property type="entry name" value="P4HA-like"/>
</dbReference>
<evidence type="ECO:0000259" key="7">
    <source>
        <dbReference type="SMART" id="SM00702"/>
    </source>
</evidence>
<name>A0A0C3CJN4_HEBCY</name>
<dbReference type="GO" id="GO:0005506">
    <property type="term" value="F:iron ion binding"/>
    <property type="evidence" value="ECO:0007669"/>
    <property type="project" value="InterPro"/>
</dbReference>
<dbReference type="OrthoDB" id="69177at2759"/>
<protein>
    <recommendedName>
        <fullName evidence="7">Prolyl 4-hydroxylase alpha subunit domain-containing protein</fullName>
    </recommendedName>
</protein>
<comment type="cofactor">
    <cofactor evidence="1">
        <name>L-ascorbate</name>
        <dbReference type="ChEBI" id="CHEBI:38290"/>
    </cofactor>
</comment>
<keyword evidence="4" id="KW-0560">Oxidoreductase</keyword>
<keyword evidence="2" id="KW-0479">Metal-binding</keyword>
<dbReference type="Proteomes" id="UP000053424">
    <property type="component" value="Unassembled WGS sequence"/>
</dbReference>
<evidence type="ECO:0000256" key="2">
    <source>
        <dbReference type="ARBA" id="ARBA00022723"/>
    </source>
</evidence>
<evidence type="ECO:0000256" key="4">
    <source>
        <dbReference type="ARBA" id="ARBA00023002"/>
    </source>
</evidence>
<dbReference type="PANTHER" id="PTHR10869:SF241">
    <property type="entry name" value="FE2OG DIOXYGENASE DOMAIN-CONTAINING PROTEIN"/>
    <property type="match status" value="1"/>
</dbReference>
<keyword evidence="3" id="KW-0223">Dioxygenase</keyword>